<dbReference type="PANTHER" id="PTHR10981:SF0">
    <property type="entry name" value="BATTENIN"/>
    <property type="match status" value="1"/>
</dbReference>
<dbReference type="EnsemblMetazoa" id="CJA16501.1">
    <property type="protein sequence ID" value="CJA16501.1"/>
    <property type="gene ID" value="WBGene00135704"/>
</dbReference>
<keyword evidence="5 7" id="KW-1133">Transmembrane helix</keyword>
<evidence type="ECO:0000256" key="6">
    <source>
        <dbReference type="ARBA" id="ARBA00023136"/>
    </source>
</evidence>
<feature type="transmembrane region" description="Helical" evidence="7">
    <location>
        <begin position="93"/>
        <end position="113"/>
    </location>
</feature>
<protein>
    <recommendedName>
        <fullName evidence="7">Battenin</fullName>
    </recommendedName>
</protein>
<feature type="region of interest" description="Disordered" evidence="8">
    <location>
        <begin position="232"/>
        <end position="253"/>
    </location>
</feature>
<dbReference type="Pfam" id="PF02487">
    <property type="entry name" value="CLN3"/>
    <property type="match status" value="1"/>
</dbReference>
<dbReference type="AlphaFoldDB" id="A0A8R1E210"/>
<evidence type="ECO:0000256" key="4">
    <source>
        <dbReference type="ARBA" id="ARBA00022692"/>
    </source>
</evidence>
<dbReference type="Gene3D" id="1.20.1250.20">
    <property type="entry name" value="MFS general substrate transporter like domains"/>
    <property type="match status" value="1"/>
</dbReference>
<feature type="transmembrane region" description="Helical" evidence="7">
    <location>
        <begin position="328"/>
        <end position="348"/>
    </location>
</feature>
<dbReference type="SUPFAM" id="SSF103473">
    <property type="entry name" value="MFS general substrate transporter"/>
    <property type="match status" value="1"/>
</dbReference>
<feature type="transmembrane region" description="Helical" evidence="7">
    <location>
        <begin position="119"/>
        <end position="141"/>
    </location>
</feature>
<dbReference type="Proteomes" id="UP000005237">
    <property type="component" value="Unassembled WGS sequence"/>
</dbReference>
<organism evidence="9 10">
    <name type="scientific">Caenorhabditis japonica</name>
    <dbReference type="NCBI Taxonomy" id="281687"/>
    <lineage>
        <taxon>Eukaryota</taxon>
        <taxon>Metazoa</taxon>
        <taxon>Ecdysozoa</taxon>
        <taxon>Nematoda</taxon>
        <taxon>Chromadorea</taxon>
        <taxon>Rhabditida</taxon>
        <taxon>Rhabditina</taxon>
        <taxon>Rhabditomorpha</taxon>
        <taxon>Rhabditoidea</taxon>
        <taxon>Rhabditidae</taxon>
        <taxon>Peloderinae</taxon>
        <taxon>Caenorhabditis</taxon>
    </lineage>
</organism>
<dbReference type="InterPro" id="IPR036259">
    <property type="entry name" value="MFS_trans_sf"/>
</dbReference>
<evidence type="ECO:0000256" key="5">
    <source>
        <dbReference type="ARBA" id="ARBA00022989"/>
    </source>
</evidence>
<accession>A0A8R1E210</accession>
<dbReference type="PANTHER" id="PTHR10981">
    <property type="entry name" value="BATTENIN"/>
    <property type="match status" value="1"/>
</dbReference>
<dbReference type="PRINTS" id="PR01315">
    <property type="entry name" value="BATTENIN"/>
</dbReference>
<reference evidence="10" key="1">
    <citation type="submission" date="2010-08" db="EMBL/GenBank/DDBJ databases">
        <authorList>
            <consortium name="Caenorhabditis japonica Sequencing Consortium"/>
            <person name="Wilson R.K."/>
        </authorList>
    </citation>
    <scope>NUCLEOTIDE SEQUENCE [LARGE SCALE GENOMIC DNA]</scope>
    <source>
        <strain evidence="10">DF5081</strain>
    </source>
</reference>
<feature type="transmembrane region" description="Helical" evidence="7">
    <location>
        <begin position="148"/>
        <end position="171"/>
    </location>
</feature>
<dbReference type="PIRSF" id="PIRSF015974">
    <property type="entry name" value="CLN3_BTN1"/>
    <property type="match status" value="1"/>
</dbReference>
<feature type="compositionally biased region" description="Acidic residues" evidence="8">
    <location>
        <begin position="232"/>
        <end position="250"/>
    </location>
</feature>
<evidence type="ECO:0000313" key="9">
    <source>
        <dbReference type="EnsemblMetazoa" id="CJA16501.1"/>
    </source>
</evidence>
<keyword evidence="6 7" id="KW-0472">Membrane</keyword>
<comment type="subcellular location">
    <subcellularLocation>
        <location evidence="1">Endomembrane system</location>
        <topology evidence="1">Multi-pass membrane protein</topology>
    </subcellularLocation>
    <subcellularLocation>
        <location evidence="7">Lysosome membrane</location>
        <topology evidence="7">Multi-pass membrane protein</topology>
    </subcellularLocation>
</comment>
<keyword evidence="4 7" id="KW-0812">Transmembrane</keyword>
<keyword evidence="7" id="KW-0458">Lysosome</keyword>
<dbReference type="InterPro" id="IPR003492">
    <property type="entry name" value="Battenin_disease_Cln3"/>
</dbReference>
<keyword evidence="3" id="KW-0813">Transport</keyword>
<feature type="transmembrane region" description="Helical" evidence="7">
    <location>
        <begin position="355"/>
        <end position="374"/>
    </location>
</feature>
<evidence type="ECO:0000256" key="7">
    <source>
        <dbReference type="RuleBase" id="RU361113"/>
    </source>
</evidence>
<feature type="transmembrane region" description="Helical" evidence="7">
    <location>
        <begin position="17"/>
        <end position="37"/>
    </location>
</feature>
<dbReference type="GO" id="GO:0007040">
    <property type="term" value="P:lysosome organization"/>
    <property type="evidence" value="ECO:0007669"/>
    <property type="project" value="TreeGrafter"/>
</dbReference>
<dbReference type="GO" id="GO:0005765">
    <property type="term" value="C:lysosomal membrane"/>
    <property type="evidence" value="ECO:0007669"/>
    <property type="project" value="UniProtKB-SubCell"/>
</dbReference>
<dbReference type="GO" id="GO:0012505">
    <property type="term" value="C:endomembrane system"/>
    <property type="evidence" value="ECO:0007669"/>
    <property type="project" value="UniProtKB-SubCell"/>
</dbReference>
<name>A0A8R1E210_CAEJA</name>
<reference evidence="9" key="2">
    <citation type="submission" date="2022-06" db="UniProtKB">
        <authorList>
            <consortium name="EnsemblMetazoa"/>
        </authorList>
    </citation>
    <scope>IDENTIFICATION</scope>
    <source>
        <strain evidence="9">DF5081</strain>
    </source>
</reference>
<dbReference type="InterPro" id="IPR018460">
    <property type="entry name" value="Battenin_disease_Cln3_subgr"/>
</dbReference>
<evidence type="ECO:0000313" key="10">
    <source>
        <dbReference type="Proteomes" id="UP000005237"/>
    </source>
</evidence>
<comment type="similarity">
    <text evidence="2 7">Belongs to the battenin family.</text>
</comment>
<dbReference type="GO" id="GO:0051453">
    <property type="term" value="P:regulation of intracellular pH"/>
    <property type="evidence" value="ECO:0007669"/>
    <property type="project" value="TreeGrafter"/>
</dbReference>
<evidence type="ECO:0000256" key="3">
    <source>
        <dbReference type="ARBA" id="ARBA00022448"/>
    </source>
</evidence>
<feature type="transmembrane region" description="Helical" evidence="7">
    <location>
        <begin position="394"/>
        <end position="414"/>
    </location>
</feature>
<proteinExistence type="inferred from homology"/>
<evidence type="ECO:0000256" key="2">
    <source>
        <dbReference type="ARBA" id="ARBA00007467"/>
    </source>
</evidence>
<keyword evidence="10" id="KW-1185">Reference proteome</keyword>
<evidence type="ECO:0000256" key="1">
    <source>
        <dbReference type="ARBA" id="ARBA00004127"/>
    </source>
</evidence>
<sequence length="423" mass="46673">MEVNSRGASAGPRRNTVAFWLLGLCNNFAYVVMLSAAKDILEKDSKHVEKPCRESVTTRECQLMSTGSVLLADIIPALIIKITAPLFIQRVPFGIRHITVVLLQAASFLIVGFSDNTLFALFGVVLASFGSGLGEISYLALTSNYPSTVVAAWSSGTGGAGIVGALVYALLTDPKLLALSPKHAILQMLTLPFLFSIAYWSILQIPRSVHRARILAPSTWIIRAVQRTRDSDEEDESLLNQEDDDDDEDTESKWQKTSPLLKFMIPLISVYLAEYYINQGLLELLEFDCSHGFQMSSESQYRWFQVTYQLGVFVSRSSSNLLTIATRFLPLLAVLQILNAAFFTAVAIYPILPHILLAFTVIFFEGLLGGASYVNTFRAVHRDICPEDREYSMGVVSISDTIGIVLAGFLAMPVHNKICSMPL</sequence>
<feature type="transmembrane region" description="Helical" evidence="7">
    <location>
        <begin position="183"/>
        <end position="203"/>
    </location>
</feature>
<evidence type="ECO:0000256" key="8">
    <source>
        <dbReference type="SAM" id="MobiDB-lite"/>
    </source>
</evidence>